<organism evidence="1 2">
    <name type="scientific">Bartonella australis (strain Aust/NH1)</name>
    <dbReference type="NCBI Taxonomy" id="1094489"/>
    <lineage>
        <taxon>Bacteria</taxon>
        <taxon>Pseudomonadati</taxon>
        <taxon>Pseudomonadota</taxon>
        <taxon>Alphaproteobacteria</taxon>
        <taxon>Hyphomicrobiales</taxon>
        <taxon>Bartonellaceae</taxon>
        <taxon>Bartonella</taxon>
    </lineage>
</organism>
<dbReference type="RefSeq" id="WP_015398319.1">
    <property type="nucleotide sequence ID" value="NC_020300.1"/>
</dbReference>
<dbReference type="HOGENOM" id="CLU_1445021_0_0_5"/>
<sequence length="187" mass="21593">MHRQEHSLAEKKDSDETSEHDIWLLNEEYQYYDYIASDKALSSIRLPDNSPFFEQDIDERMEELLRRFKGNVEENNLKRPDIAILNKEGAAVIVEFKAPGVSMDNHVADLMEYSQLLLAKSNGKLQQFYGYLIGSTLNPNRLSHWIKFSGRNGYFSTAQIKEPGTNHVVGELRSEILFYEDLISKTS</sequence>
<dbReference type="OrthoDB" id="2041081at2"/>
<keyword evidence="2" id="KW-1185">Reference proteome</keyword>
<evidence type="ECO:0000313" key="2">
    <source>
        <dbReference type="Proteomes" id="UP000011729"/>
    </source>
</evidence>
<evidence type="ECO:0000313" key="1">
    <source>
        <dbReference type="EMBL" id="AGF74812.1"/>
    </source>
</evidence>
<accession>M1NZF2</accession>
<dbReference type="AlphaFoldDB" id="M1NZF2"/>
<gene>
    <name evidence="1" type="ordered locus">BAnh1_09400</name>
</gene>
<name>M1NZF2_BARAA</name>
<reference evidence="1 2" key="1">
    <citation type="journal article" date="2013" name="PLoS Genet.">
        <title>A gene transfer agent and a dynamic repertoire of secretion systems hold the keys to the explosive radiation of the emerging pathogen Bartonella.</title>
        <authorList>
            <person name="Guy L."/>
            <person name="Nystedt B."/>
            <person name="Toft C."/>
            <person name="Zaremba-Niedzwiedzka K."/>
            <person name="Berglund E.C."/>
            <person name="Granberg F."/>
            <person name="Naslund K."/>
            <person name="Eriksson A.S."/>
            <person name="Andersson S.G."/>
        </authorList>
    </citation>
    <scope>NUCLEOTIDE SEQUENCE [LARGE SCALE GENOMIC DNA]</scope>
    <source>
        <strain evidence="1 2">Aust/NH1</strain>
    </source>
</reference>
<evidence type="ECO:0008006" key="3">
    <source>
        <dbReference type="Google" id="ProtNLM"/>
    </source>
</evidence>
<dbReference type="KEGG" id="baus:BAnh1_09400"/>
<proteinExistence type="predicted"/>
<protein>
    <recommendedName>
        <fullName evidence="3">Type I restriction enzyme R protein N-terminal domain-containing protein</fullName>
    </recommendedName>
</protein>
<dbReference type="PATRIC" id="fig|1094489.3.peg.1154"/>
<dbReference type="Proteomes" id="UP000011729">
    <property type="component" value="Chromosome"/>
</dbReference>
<dbReference type="EMBL" id="CP003123">
    <property type="protein sequence ID" value="AGF74812.1"/>
    <property type="molecule type" value="Genomic_DNA"/>
</dbReference>
<dbReference type="STRING" id="1094489.BAnh1_09400"/>
<dbReference type="eggNOG" id="COG1293">
    <property type="taxonomic scope" value="Bacteria"/>
</dbReference>